<dbReference type="Pfam" id="PF03770">
    <property type="entry name" value="IPK"/>
    <property type="match status" value="1"/>
</dbReference>
<evidence type="ECO:0000256" key="3">
    <source>
        <dbReference type="ARBA" id="ARBA00022777"/>
    </source>
</evidence>
<feature type="compositionally biased region" description="Low complexity" evidence="5">
    <location>
        <begin position="120"/>
        <end position="133"/>
    </location>
</feature>
<evidence type="ECO:0000313" key="7">
    <source>
        <dbReference type="Proteomes" id="UP000029964"/>
    </source>
</evidence>
<protein>
    <recommendedName>
        <fullName evidence="4">Kinase</fullName>
        <ecNumber evidence="4">2.7.-.-</ecNumber>
    </recommendedName>
</protein>
<evidence type="ECO:0000313" key="6">
    <source>
        <dbReference type="EMBL" id="KFH42875.1"/>
    </source>
</evidence>
<dbReference type="EMBL" id="JPKY01000083">
    <property type="protein sequence ID" value="KFH42875.1"/>
    <property type="molecule type" value="Genomic_DNA"/>
</dbReference>
<dbReference type="GO" id="GO:0032958">
    <property type="term" value="P:inositol phosphate biosynthetic process"/>
    <property type="evidence" value="ECO:0007669"/>
    <property type="project" value="InterPro"/>
</dbReference>
<comment type="similarity">
    <text evidence="1 4">Belongs to the inositol phosphokinase (IPK) family.</text>
</comment>
<dbReference type="HOGENOM" id="CLU_042569_3_0_1"/>
<proteinExistence type="inferred from homology"/>
<dbReference type="GO" id="GO:0046854">
    <property type="term" value="P:phosphatidylinositol phosphate biosynthetic process"/>
    <property type="evidence" value="ECO:0007669"/>
    <property type="project" value="TreeGrafter"/>
</dbReference>
<comment type="caution">
    <text evidence="6">The sequence shown here is derived from an EMBL/GenBank/DDBJ whole genome shotgun (WGS) entry which is preliminary data.</text>
</comment>
<dbReference type="GO" id="GO:0005634">
    <property type="term" value="C:nucleus"/>
    <property type="evidence" value="ECO:0007669"/>
    <property type="project" value="TreeGrafter"/>
</dbReference>
<dbReference type="STRING" id="857340.A0A086T0J3"/>
<accession>A0A086T0J3</accession>
<evidence type="ECO:0000256" key="2">
    <source>
        <dbReference type="ARBA" id="ARBA00022679"/>
    </source>
</evidence>
<evidence type="ECO:0000256" key="1">
    <source>
        <dbReference type="ARBA" id="ARBA00007374"/>
    </source>
</evidence>
<dbReference type="EC" id="2.7.-.-" evidence="4"/>
<dbReference type="Gene3D" id="3.30.470.160">
    <property type="entry name" value="Inositol polyphosphate kinase"/>
    <property type="match status" value="1"/>
</dbReference>
<organism evidence="6 7">
    <name type="scientific">Hapsidospora chrysogenum (strain ATCC 11550 / CBS 779.69 / DSM 880 / IAM 14645 / JCM 23072 / IMI 49137)</name>
    <name type="common">Acremonium chrysogenum</name>
    <dbReference type="NCBI Taxonomy" id="857340"/>
    <lineage>
        <taxon>Eukaryota</taxon>
        <taxon>Fungi</taxon>
        <taxon>Dikarya</taxon>
        <taxon>Ascomycota</taxon>
        <taxon>Pezizomycotina</taxon>
        <taxon>Sordariomycetes</taxon>
        <taxon>Hypocreomycetidae</taxon>
        <taxon>Hypocreales</taxon>
        <taxon>Bionectriaceae</taxon>
        <taxon>Hapsidospora</taxon>
    </lineage>
</organism>
<dbReference type="GO" id="GO:0005737">
    <property type="term" value="C:cytoplasm"/>
    <property type="evidence" value="ECO:0007669"/>
    <property type="project" value="TreeGrafter"/>
</dbReference>
<dbReference type="SUPFAM" id="SSF56104">
    <property type="entry name" value="SAICAR synthase-like"/>
    <property type="match status" value="1"/>
</dbReference>
<dbReference type="InterPro" id="IPR005522">
    <property type="entry name" value="IPK"/>
</dbReference>
<evidence type="ECO:0000256" key="4">
    <source>
        <dbReference type="RuleBase" id="RU363090"/>
    </source>
</evidence>
<sequence length="389" mass="42054">MAPPSLPHVDSLRDYGHAVAGHAGTLCDEDGKLFIKPCTEKEINFYQTVQREASDPDASKDKFRDLADIIPVFMGTLMLADPADQRIGEAVTGIISEAGGITTDKTEIIANVTEQIATAAAGAPQPDPAAEGAPPEPEWVPTNGGKIKTDTAIVLENMSHGFKKPNILDLKLGVRLHADNAPAKKKQKMEKLSAETTHGTHGFRIAGMKTYRGSDDPSQLDEDGFMIYDKDFGRTLVTEDNLAGAVGKFVFNEAAGIDKELGMAVCNGIAHEIDNMVHVLSEHELTMYSASLLIVLEGEGEALRHAIQRNNEEAELWEKDPALAAKRVDSGIVLDEDGESFAGAEAPKMYSVKLIDFAHVDWAPGQGPDENLLKGVRSVKDIFEELGRE</sequence>
<dbReference type="PANTHER" id="PTHR12400">
    <property type="entry name" value="INOSITOL POLYPHOSPHATE KINASE"/>
    <property type="match status" value="1"/>
</dbReference>
<feature type="region of interest" description="Disordered" evidence="5">
    <location>
        <begin position="120"/>
        <end position="144"/>
    </location>
</feature>
<dbReference type="Proteomes" id="UP000029964">
    <property type="component" value="Unassembled WGS sequence"/>
</dbReference>
<dbReference type="InterPro" id="IPR038286">
    <property type="entry name" value="IPK_sf"/>
</dbReference>
<dbReference type="OrthoDB" id="338650at2759"/>
<dbReference type="GO" id="GO:0000824">
    <property type="term" value="F:inositol-1,4,5,6-tetrakisphosphate 3-kinase activity"/>
    <property type="evidence" value="ECO:0007669"/>
    <property type="project" value="TreeGrafter"/>
</dbReference>
<keyword evidence="7" id="KW-1185">Reference proteome</keyword>
<dbReference type="AlphaFoldDB" id="A0A086T0J3"/>
<dbReference type="GO" id="GO:0008440">
    <property type="term" value="F:inositol-1,4,5-trisphosphate 3-kinase activity"/>
    <property type="evidence" value="ECO:0007669"/>
    <property type="project" value="TreeGrafter"/>
</dbReference>
<reference evidence="7" key="1">
    <citation type="journal article" date="2014" name="Genome Announc.">
        <title>Genome sequence and annotation of Acremonium chrysogenum, producer of the beta-lactam antibiotic cephalosporin C.</title>
        <authorList>
            <person name="Terfehr D."/>
            <person name="Dahlmann T.A."/>
            <person name="Specht T."/>
            <person name="Zadra I."/>
            <person name="Kuernsteiner H."/>
            <person name="Kueck U."/>
        </authorList>
    </citation>
    <scope>NUCLEOTIDE SEQUENCE [LARGE SCALE GENOMIC DNA]</scope>
    <source>
        <strain evidence="7">ATCC 11550 / CBS 779.69 / DSM 880 / IAM 14645 / JCM 23072 / IMI 49137</strain>
    </source>
</reference>
<gene>
    <name evidence="6" type="ORF">ACRE_064000</name>
</gene>
<keyword evidence="2 4" id="KW-0808">Transferase</keyword>
<name>A0A086T0J3_HAPC1</name>
<dbReference type="PANTHER" id="PTHR12400:SF103">
    <property type="entry name" value="INOSITOL POLYPHOSPHATE MULTIKINASE"/>
    <property type="match status" value="1"/>
</dbReference>
<keyword evidence="3 4" id="KW-0418">Kinase</keyword>
<evidence type="ECO:0000256" key="5">
    <source>
        <dbReference type="SAM" id="MobiDB-lite"/>
    </source>
</evidence>